<evidence type="ECO:0000313" key="1">
    <source>
        <dbReference type="EMBL" id="UZE95027.1"/>
    </source>
</evidence>
<reference evidence="1" key="1">
    <citation type="submission" date="2022-06" db="EMBL/GenBank/DDBJ databases">
        <title>Alkalimarinus sp. nov., isolated from gut of a Alitta virens.</title>
        <authorList>
            <person name="Yang A.I."/>
            <person name="Shin N.-R."/>
        </authorList>
    </citation>
    <scope>NUCLEOTIDE SEQUENCE</scope>
    <source>
        <strain evidence="1">A2M4</strain>
    </source>
</reference>
<organism evidence="1 2">
    <name type="scientific">Alkalimarinus alittae</name>
    <dbReference type="NCBI Taxonomy" id="2961619"/>
    <lineage>
        <taxon>Bacteria</taxon>
        <taxon>Pseudomonadati</taxon>
        <taxon>Pseudomonadota</taxon>
        <taxon>Gammaproteobacteria</taxon>
        <taxon>Alteromonadales</taxon>
        <taxon>Alteromonadaceae</taxon>
        <taxon>Alkalimarinus</taxon>
    </lineage>
</organism>
<evidence type="ECO:0000313" key="2">
    <source>
        <dbReference type="Proteomes" id="UP001163739"/>
    </source>
</evidence>
<dbReference type="RefSeq" id="WP_265046519.1">
    <property type="nucleotide sequence ID" value="NZ_CP100390.1"/>
</dbReference>
<dbReference type="EMBL" id="CP100390">
    <property type="protein sequence ID" value="UZE95027.1"/>
    <property type="molecule type" value="Genomic_DNA"/>
</dbReference>
<name>A0ABY6MZ16_9ALTE</name>
<gene>
    <name evidence="1" type="ORF">NKI27_13235</name>
</gene>
<protein>
    <submittedName>
        <fullName evidence="1">Uncharacterized protein</fullName>
    </submittedName>
</protein>
<dbReference type="Proteomes" id="UP001163739">
    <property type="component" value="Chromosome"/>
</dbReference>
<accession>A0ABY6MZ16</accession>
<keyword evidence="2" id="KW-1185">Reference proteome</keyword>
<sequence length="95" mass="10645">MNSWFTVDLGDALLSHSRLDELQSTLSEMYEQAGRPANMVAFYRHQSTGLHCHLILFLTSEFQRIAMLDHAVQCYAPNASGLSYLAGDRDGLIEP</sequence>
<proteinExistence type="predicted"/>